<dbReference type="GO" id="GO:0016020">
    <property type="term" value="C:membrane"/>
    <property type="evidence" value="ECO:0007669"/>
    <property type="project" value="InterPro"/>
</dbReference>
<dbReference type="InterPro" id="IPR008337">
    <property type="entry name" value="Capsule_biosynth_CapB"/>
</dbReference>
<evidence type="ECO:0000313" key="2">
    <source>
        <dbReference type="EMBL" id="ACY12676.1"/>
    </source>
</evidence>
<dbReference type="STRING" id="502025.Hoch_0034"/>
<reference evidence="2 3" key="1">
    <citation type="journal article" date="2010" name="Stand. Genomic Sci.">
        <title>Complete genome sequence of Haliangium ochraceum type strain (SMP-2).</title>
        <authorList>
            <consortium name="US DOE Joint Genome Institute (JGI-PGF)"/>
            <person name="Ivanova N."/>
            <person name="Daum C."/>
            <person name="Lang E."/>
            <person name="Abt B."/>
            <person name="Kopitz M."/>
            <person name="Saunders E."/>
            <person name="Lapidus A."/>
            <person name="Lucas S."/>
            <person name="Glavina Del Rio T."/>
            <person name="Nolan M."/>
            <person name="Tice H."/>
            <person name="Copeland A."/>
            <person name="Cheng J.F."/>
            <person name="Chen F."/>
            <person name="Bruce D."/>
            <person name="Goodwin L."/>
            <person name="Pitluck S."/>
            <person name="Mavromatis K."/>
            <person name="Pati A."/>
            <person name="Mikhailova N."/>
            <person name="Chen A."/>
            <person name="Palaniappan K."/>
            <person name="Land M."/>
            <person name="Hauser L."/>
            <person name="Chang Y.J."/>
            <person name="Jeffries C.D."/>
            <person name="Detter J.C."/>
            <person name="Brettin T."/>
            <person name="Rohde M."/>
            <person name="Goker M."/>
            <person name="Bristow J."/>
            <person name="Markowitz V."/>
            <person name="Eisen J.A."/>
            <person name="Hugenholtz P."/>
            <person name="Kyrpides N.C."/>
            <person name="Klenk H.P."/>
        </authorList>
    </citation>
    <scope>NUCLEOTIDE SEQUENCE [LARGE SCALE GENOMIC DNA]</scope>
    <source>
        <strain evidence="3">DSM 14365 / CIP 107738 / JCM 11303 / AJ 13395 / SMP-2</strain>
    </source>
</reference>
<accession>D0LFP2</accession>
<dbReference type="GO" id="GO:0045227">
    <property type="term" value="P:capsule polysaccharide biosynthetic process"/>
    <property type="evidence" value="ECO:0007669"/>
    <property type="project" value="InterPro"/>
</dbReference>
<dbReference type="RefSeq" id="WP_012825303.1">
    <property type="nucleotide sequence ID" value="NC_013440.1"/>
</dbReference>
<keyword evidence="1" id="KW-0175">Coiled coil</keyword>
<dbReference type="InterPro" id="IPR000225">
    <property type="entry name" value="Armadillo"/>
</dbReference>
<gene>
    <name evidence="2" type="ordered locus">Hoch_0034</name>
</gene>
<dbReference type="EMBL" id="CP001804">
    <property type="protein sequence ID" value="ACY12676.1"/>
    <property type="molecule type" value="Genomic_DNA"/>
</dbReference>
<dbReference type="HOGENOM" id="CLU_247378_0_0_7"/>
<evidence type="ECO:0008006" key="4">
    <source>
        <dbReference type="Google" id="ProtNLM"/>
    </source>
</evidence>
<evidence type="ECO:0000313" key="3">
    <source>
        <dbReference type="Proteomes" id="UP000001880"/>
    </source>
</evidence>
<keyword evidence="3" id="KW-1185">Reference proteome</keyword>
<name>D0LFP2_HALO1</name>
<protein>
    <recommendedName>
        <fullName evidence="4">Capsule biosynthesis protein CapB</fullName>
    </recommendedName>
</protein>
<organism evidence="2 3">
    <name type="scientific">Haliangium ochraceum (strain DSM 14365 / JCM 11303 / SMP-2)</name>
    <dbReference type="NCBI Taxonomy" id="502025"/>
    <lineage>
        <taxon>Bacteria</taxon>
        <taxon>Pseudomonadati</taxon>
        <taxon>Myxococcota</taxon>
        <taxon>Polyangia</taxon>
        <taxon>Haliangiales</taxon>
        <taxon>Kofleriaceae</taxon>
        <taxon>Haliangium</taxon>
    </lineage>
</organism>
<dbReference type="eggNOG" id="COG1413">
    <property type="taxonomic scope" value="Bacteria"/>
</dbReference>
<sequence length="1548" mass="173974">MLAKLFRSRQQRRIEAETFDPSTAPHRPLVAEILRAHMPPMQLRLRQRWIDELALRVLEFMPAPEPLQVADEVSRRVLLVSRTQQAILQLLADVQHLERQFDSLSSLLRETEDEDEQRLLMAEYLTQTVANPRKRQQDIKALRRFLDYDALRERDERERRKVVMCIELGAHFIATVIAALIAGERGEGALVESDSDSSSEVFRGALARLCREVHTPRFLAEVVRDNQRWQTRLPAARGLAALCGWAQRQDGPISSLIDSDTRSEIVAITSETATSDEENPWVRAAGLAATLGCDEQRGEQLLVESLRGRDAPLDFLYRRLILPLVSRALAPGHAVNVFDALIEPPKEREHVRLGAIGISRPEPSEHVRLGLAEVVLSLAPGEAITRLRRLAGLDGHDEASPKVRTKALLSARKLAAGALDLAVRDAASAVLVDALAAEVHSLPLRTICEELSDLAAELVLIDAEDHLDQLAPSWLDALHELLRHPRCAPPIAEAAANAIENIERERSHERRLVTQALRELSLLTETGRSRTFRLSKLPESVAEMVRDPQRIGRVLADLGRDGFGLGIRATRWSMTLWRGDYTTRRLWRILHELRNPQPNKRQAFLHTIGRTYRSTVRAHPGRLDEATATTVPGERVFVESEGSWGRHLPTVDDVLDLPLFRRRPVHICSSHGMVTMRPSRSFFRRLYARLAIHWRYTEWVTLRQSSIASDEPQQRRRFLERVQKRFDVDIEMSGYHDQAARNQALALNPAVANLFPAKALERTSAAMMALGAPLLAPFQAVRDWLDSNMPYFTSLTQNSQTALAVFLGAAATHYVGTAYTKRRFMDRARASFPLCIGGWGTRGKSGTERLKAALFHGLGFDVFVKTTGCEAMMLHAPPGQKPLEIFVYRPYDKATIWEQYDLVSLAHKLEPDVFLWECMALNPRYVNLLQHAWMRDDLITLTNAYPDHEDIQGPAGINVAEVISQFIPKHSTLITSELNFLPLFEEVCRQRKTRMIAVRERVGDLIADDMLAIFPYNEHPRNIAMVARMADELGVEPMLAIFAMAENVVADLGVLKAYPQIRVRSRLVAFVNGCSANERTGYLNSWRRMGLDAIDPDEQPESFVVTVVNNRADRISRSEVFARVLVRDVDVDRHVLIGTNVNGLMHFIDVALGSYLDDVSIIREDDFGGDGPVEQPFKRLRTQLKRLRIPKPTTEAAMRRLDLYAAGVNCVVADEQREAIEAAVTKTLSADVKATVAVSEVQRNLEGNRALRTTLEAALQAAPVGRASDEDIDSQLLSIETLEPAAKADAIEHFLRQLATLAVRARLEARLASLIERRATGELGEFDTAFRTAWRELFESKLVPIEAPETTGDQIIDRCARSIPPGTSARIMGTQNIKGTGLDFVYRWIAIESVVLALRALQSERSDRRLSALRELEAFSDHGMFDAGLARGMLAMQPVRQPSAEEISLRERIRSKLEAVCAARLTLLKTQMTRDSLDRVAGVVEGSVDYLDAIRRYRSSRRIMKDLAETRISHGRAAQEMRTLVARQKGGWLAKTLRKQLAALKRES</sequence>
<proteinExistence type="predicted"/>
<dbReference type="SUPFAM" id="SSF48371">
    <property type="entry name" value="ARM repeat"/>
    <property type="match status" value="1"/>
</dbReference>
<dbReference type="Proteomes" id="UP000001880">
    <property type="component" value="Chromosome"/>
</dbReference>
<dbReference type="KEGG" id="hoh:Hoch_0034"/>
<feature type="coiled-coil region" evidence="1">
    <location>
        <begin position="492"/>
        <end position="519"/>
    </location>
</feature>
<evidence type="ECO:0000256" key="1">
    <source>
        <dbReference type="SAM" id="Coils"/>
    </source>
</evidence>
<dbReference type="PRINTS" id="PR01758">
    <property type="entry name" value="CAPSULEPROTB"/>
</dbReference>
<dbReference type="PROSITE" id="PS50176">
    <property type="entry name" value="ARM_REPEAT"/>
    <property type="match status" value="1"/>
</dbReference>
<dbReference type="OrthoDB" id="2884at2"/>
<feature type="coiled-coil region" evidence="1">
    <location>
        <begin position="80"/>
        <end position="114"/>
    </location>
</feature>
<dbReference type="InterPro" id="IPR016024">
    <property type="entry name" value="ARM-type_fold"/>
</dbReference>